<dbReference type="FunFam" id="2.60.40.420:FF:000046">
    <property type="entry name" value="Multicopper oxidase"/>
    <property type="match status" value="1"/>
</dbReference>
<feature type="domain" description="Plastocyanin-like" evidence="13">
    <location>
        <begin position="207"/>
        <end position="346"/>
    </location>
</feature>
<dbReference type="PROSITE" id="PS00079">
    <property type="entry name" value="MULTICOPPER_OXIDASE1"/>
    <property type="match status" value="1"/>
</dbReference>
<evidence type="ECO:0000256" key="11">
    <source>
        <dbReference type="ARBA" id="ARBA00023185"/>
    </source>
</evidence>
<dbReference type="FunFam" id="2.60.40.420:FF:000045">
    <property type="entry name" value="Laccase 2"/>
    <property type="match status" value="1"/>
</dbReference>
<dbReference type="SUPFAM" id="SSF49503">
    <property type="entry name" value="Cupredoxins"/>
    <property type="match status" value="3"/>
</dbReference>
<keyword evidence="10" id="KW-0325">Glycoprotein</keyword>
<evidence type="ECO:0000256" key="4">
    <source>
        <dbReference type="ARBA" id="ARBA00012297"/>
    </source>
</evidence>
<dbReference type="PROSITE" id="PS00080">
    <property type="entry name" value="MULTICOPPER_OXIDASE2"/>
    <property type="match status" value="1"/>
</dbReference>
<dbReference type="GO" id="GO:0052716">
    <property type="term" value="F:hydroquinone:oxygen oxidoreductase activity"/>
    <property type="evidence" value="ECO:0007669"/>
    <property type="project" value="UniProtKB-EC"/>
</dbReference>
<name>A0A8E2EJD2_9PEZI</name>
<evidence type="ECO:0000256" key="2">
    <source>
        <dbReference type="ARBA" id="ARBA00001935"/>
    </source>
</evidence>
<dbReference type="InterPro" id="IPR011706">
    <property type="entry name" value="Cu-oxidase_C"/>
</dbReference>
<dbReference type="PANTHER" id="PTHR11709">
    <property type="entry name" value="MULTI-COPPER OXIDASE"/>
    <property type="match status" value="1"/>
</dbReference>
<dbReference type="Pfam" id="PF07731">
    <property type="entry name" value="Cu-oxidase_2"/>
    <property type="match status" value="1"/>
</dbReference>
<keyword evidence="8" id="KW-0186">Copper</keyword>
<keyword evidence="9" id="KW-1015">Disulfide bond</keyword>
<dbReference type="GO" id="GO:0005507">
    <property type="term" value="F:copper ion binding"/>
    <property type="evidence" value="ECO:0007669"/>
    <property type="project" value="InterPro"/>
</dbReference>
<feature type="domain" description="Plastocyanin-like" evidence="14">
    <location>
        <begin position="419"/>
        <end position="542"/>
    </location>
</feature>
<dbReference type="InterPro" id="IPR045087">
    <property type="entry name" value="Cu-oxidase_fam"/>
</dbReference>
<evidence type="ECO:0000256" key="1">
    <source>
        <dbReference type="ARBA" id="ARBA00000349"/>
    </source>
</evidence>
<accession>A0A8E2EJD2</accession>
<dbReference type="Pfam" id="PF07732">
    <property type="entry name" value="Cu-oxidase_3"/>
    <property type="match status" value="1"/>
</dbReference>
<dbReference type="CDD" id="cd13901">
    <property type="entry name" value="CuRO_3_MaLCC_like"/>
    <property type="match status" value="1"/>
</dbReference>
<evidence type="ECO:0000259" key="15">
    <source>
        <dbReference type="Pfam" id="PF07732"/>
    </source>
</evidence>
<keyword evidence="6 12" id="KW-0732">Signal</keyword>
<evidence type="ECO:0000259" key="14">
    <source>
        <dbReference type="Pfam" id="PF07731"/>
    </source>
</evidence>
<dbReference type="Gene3D" id="2.60.40.420">
    <property type="entry name" value="Cupredoxins - blue copper proteins"/>
    <property type="match status" value="3"/>
</dbReference>
<comment type="similarity">
    <text evidence="3">Belongs to the multicopper oxidase family.</text>
</comment>
<evidence type="ECO:0000256" key="6">
    <source>
        <dbReference type="ARBA" id="ARBA00022729"/>
    </source>
</evidence>
<dbReference type="EMBL" id="KV744825">
    <property type="protein sequence ID" value="OCK85072.1"/>
    <property type="molecule type" value="Genomic_DNA"/>
</dbReference>
<keyword evidence="17" id="KW-1185">Reference proteome</keyword>
<keyword evidence="7" id="KW-0560">Oxidoreductase</keyword>
<evidence type="ECO:0000256" key="7">
    <source>
        <dbReference type="ARBA" id="ARBA00023002"/>
    </source>
</evidence>
<sequence length="586" mass="63187">MFTSIASAGYFLALLSSTALSAALPSLSVPWKKDGIFARDSACSNGPFTRSCWEGGFSVDTDMDVKWPNTGKIVTYNFEITNTTLAPDGFSREMLVINGQYPGPAITANWGDTLVINVKNSLTNNGTGIHWHGIRQLNSNPMDGTNGITECPIAPGQTKTYTWHATQYGTSWYHSHYSVQYADGIVGPIIINGPATSNYDIDLGALPMTDWFHTPMFTVNALALHAGGPPTADNVLVNGSMTSIAGGQYATTTLTPGKKHLVRFINTGINNFLHVSLDNHPFTVISADFVPIVPYTTTSLVIAVGQRYEVVITANQTVGNYWLRVGTGGGLCDGPNANAANIRSIFTYVGATPGNPTSNGITLPSGCYDETNIVPYVKTTIPSQTPKELELTFSVTAAQNNLVQWLINSSAILIDWEKPTLQYVIDGNTSYPTSDNVYTVGTANSWQYWVIQSDASNPPIPHPIHLHGHDFYVLGQAVGVWGGDLSTLTLNNPIRRDTAVLPANGYLILAFESDNPGAWLMHCHIPFHISAGLGLQFLERPGEMLSSIGDLSGFKDGCESWDTYENGIKGFDMGDSGLKAREISAS</sequence>
<dbReference type="FunFam" id="2.60.40.420:FF:000021">
    <property type="entry name" value="Extracellular dihydrogeodin oxidase/laccase"/>
    <property type="match status" value="1"/>
</dbReference>
<dbReference type="InterPro" id="IPR002355">
    <property type="entry name" value="Cu_oxidase_Cu_BS"/>
</dbReference>
<dbReference type="OrthoDB" id="2121828at2759"/>
<dbReference type="InterPro" id="IPR033138">
    <property type="entry name" value="Cu_oxidase_CS"/>
</dbReference>
<evidence type="ECO:0000256" key="12">
    <source>
        <dbReference type="SAM" id="SignalP"/>
    </source>
</evidence>
<dbReference type="EC" id="1.10.3.2" evidence="4"/>
<evidence type="ECO:0000256" key="9">
    <source>
        <dbReference type="ARBA" id="ARBA00023157"/>
    </source>
</evidence>
<proteinExistence type="inferred from homology"/>
<organism evidence="16 17">
    <name type="scientific">Lepidopterella palustris CBS 459.81</name>
    <dbReference type="NCBI Taxonomy" id="1314670"/>
    <lineage>
        <taxon>Eukaryota</taxon>
        <taxon>Fungi</taxon>
        <taxon>Dikarya</taxon>
        <taxon>Ascomycota</taxon>
        <taxon>Pezizomycotina</taxon>
        <taxon>Dothideomycetes</taxon>
        <taxon>Pleosporomycetidae</taxon>
        <taxon>Mytilinidiales</taxon>
        <taxon>Argynnaceae</taxon>
        <taxon>Lepidopterella</taxon>
    </lineage>
</organism>
<comment type="cofactor">
    <cofactor evidence="2">
        <name>Cu cation</name>
        <dbReference type="ChEBI" id="CHEBI:23378"/>
    </cofactor>
</comment>
<evidence type="ECO:0000256" key="3">
    <source>
        <dbReference type="ARBA" id="ARBA00010609"/>
    </source>
</evidence>
<evidence type="ECO:0000256" key="10">
    <source>
        <dbReference type="ARBA" id="ARBA00023180"/>
    </source>
</evidence>
<dbReference type="PANTHER" id="PTHR11709:SF71">
    <property type="entry name" value="OXIDOREDUCTASE TPCJ"/>
    <property type="match status" value="1"/>
</dbReference>
<evidence type="ECO:0000313" key="16">
    <source>
        <dbReference type="EMBL" id="OCK85072.1"/>
    </source>
</evidence>
<gene>
    <name evidence="16" type="ORF">K432DRAFT_400622</name>
</gene>
<dbReference type="InterPro" id="IPR008972">
    <property type="entry name" value="Cupredoxin"/>
</dbReference>
<comment type="catalytic activity">
    <reaction evidence="1">
        <text>4 hydroquinone + O2 = 4 benzosemiquinone + 2 H2O</text>
        <dbReference type="Rhea" id="RHEA:11276"/>
        <dbReference type="ChEBI" id="CHEBI:15377"/>
        <dbReference type="ChEBI" id="CHEBI:15379"/>
        <dbReference type="ChEBI" id="CHEBI:17594"/>
        <dbReference type="ChEBI" id="CHEBI:17977"/>
        <dbReference type="EC" id="1.10.3.2"/>
    </reaction>
</comment>
<evidence type="ECO:0000256" key="8">
    <source>
        <dbReference type="ARBA" id="ARBA00023008"/>
    </source>
</evidence>
<evidence type="ECO:0000256" key="5">
    <source>
        <dbReference type="ARBA" id="ARBA00022723"/>
    </source>
</evidence>
<dbReference type="Proteomes" id="UP000250266">
    <property type="component" value="Unassembled WGS sequence"/>
</dbReference>
<dbReference type="AlphaFoldDB" id="A0A8E2EJD2"/>
<feature type="signal peptide" evidence="12">
    <location>
        <begin position="1"/>
        <end position="23"/>
    </location>
</feature>
<reference evidence="16 17" key="1">
    <citation type="journal article" date="2016" name="Nat. Commun.">
        <title>Ectomycorrhizal ecology is imprinted in the genome of the dominant symbiotic fungus Cenococcum geophilum.</title>
        <authorList>
            <consortium name="DOE Joint Genome Institute"/>
            <person name="Peter M."/>
            <person name="Kohler A."/>
            <person name="Ohm R.A."/>
            <person name="Kuo A."/>
            <person name="Krutzmann J."/>
            <person name="Morin E."/>
            <person name="Arend M."/>
            <person name="Barry K.W."/>
            <person name="Binder M."/>
            <person name="Choi C."/>
            <person name="Clum A."/>
            <person name="Copeland A."/>
            <person name="Grisel N."/>
            <person name="Haridas S."/>
            <person name="Kipfer T."/>
            <person name="LaButti K."/>
            <person name="Lindquist E."/>
            <person name="Lipzen A."/>
            <person name="Maire R."/>
            <person name="Meier B."/>
            <person name="Mihaltcheva S."/>
            <person name="Molinier V."/>
            <person name="Murat C."/>
            <person name="Poggeler S."/>
            <person name="Quandt C.A."/>
            <person name="Sperisen C."/>
            <person name="Tritt A."/>
            <person name="Tisserant E."/>
            <person name="Crous P.W."/>
            <person name="Henrissat B."/>
            <person name="Nehls U."/>
            <person name="Egli S."/>
            <person name="Spatafora J.W."/>
            <person name="Grigoriev I.V."/>
            <person name="Martin F.M."/>
        </authorList>
    </citation>
    <scope>NUCLEOTIDE SEQUENCE [LARGE SCALE GENOMIC DNA]</scope>
    <source>
        <strain evidence="16 17">CBS 459.81</strain>
    </source>
</reference>
<evidence type="ECO:0000259" key="13">
    <source>
        <dbReference type="Pfam" id="PF00394"/>
    </source>
</evidence>
<dbReference type="InterPro" id="IPR001117">
    <property type="entry name" value="Cu-oxidase_2nd"/>
</dbReference>
<keyword evidence="11" id="KW-0439">Lignin degradation</keyword>
<feature type="chain" id="PRO_5034676843" description="laccase" evidence="12">
    <location>
        <begin position="24"/>
        <end position="586"/>
    </location>
</feature>
<protein>
    <recommendedName>
        <fullName evidence="4">laccase</fullName>
        <ecNumber evidence="4">1.10.3.2</ecNumber>
    </recommendedName>
</protein>
<keyword evidence="5" id="KW-0479">Metal-binding</keyword>
<dbReference type="InterPro" id="IPR011707">
    <property type="entry name" value="Cu-oxidase-like_N"/>
</dbReference>
<dbReference type="CDD" id="cd13854">
    <property type="entry name" value="CuRO_1_MaLCC_like"/>
    <property type="match status" value="1"/>
</dbReference>
<dbReference type="CDD" id="cd13880">
    <property type="entry name" value="CuRO_2_MaLCC_like"/>
    <property type="match status" value="1"/>
</dbReference>
<dbReference type="Pfam" id="PF00394">
    <property type="entry name" value="Cu-oxidase"/>
    <property type="match status" value="1"/>
</dbReference>
<dbReference type="GO" id="GO:0046274">
    <property type="term" value="P:lignin catabolic process"/>
    <property type="evidence" value="ECO:0007669"/>
    <property type="project" value="UniProtKB-KW"/>
</dbReference>
<evidence type="ECO:0000313" key="17">
    <source>
        <dbReference type="Proteomes" id="UP000250266"/>
    </source>
</evidence>
<feature type="domain" description="Plastocyanin-like" evidence="15">
    <location>
        <begin position="80"/>
        <end position="194"/>
    </location>
</feature>